<reference evidence="2 3" key="1">
    <citation type="submission" date="2018-03" db="EMBL/GenBank/DDBJ databases">
        <title>Mesoflavibacter sp. HG37 and Mesoflavibacter sp. HG96 sp.nov., two marine bacteria isolated from seawater of Western Pacific Ocean.</title>
        <authorList>
            <person name="Cheng H."/>
            <person name="Wu Y.-H."/>
            <person name="Guo L.-L."/>
            <person name="Xu X.-W."/>
        </authorList>
    </citation>
    <scope>NUCLEOTIDE SEQUENCE [LARGE SCALE GENOMIC DNA]</scope>
    <source>
        <strain evidence="2 3">KCTC 32269</strain>
    </source>
</reference>
<sequence>MTLELIIFIAAILFGILLYWRESKSNKIYRTLNKIMYSKELQMSPHSTKGFIYEQNFLMRLVYISLLFIVAILISKLFLPIEIATIQLFVSSIVGTLIGTYLAGFILKSSKVIEAQSETLEDVVQNTLNKGKDVFEDLKNKDNKAIEVAKEEIKEEPEVEKKSARERLKDKGLM</sequence>
<evidence type="ECO:0000256" key="1">
    <source>
        <dbReference type="SAM" id="Phobius"/>
    </source>
</evidence>
<dbReference type="OrthoDB" id="1200560at2"/>
<feature type="transmembrane region" description="Helical" evidence="1">
    <location>
        <begin position="85"/>
        <end position="107"/>
    </location>
</feature>
<feature type="transmembrane region" description="Helical" evidence="1">
    <location>
        <begin position="57"/>
        <end position="79"/>
    </location>
</feature>
<feature type="transmembrane region" description="Helical" evidence="1">
    <location>
        <begin position="6"/>
        <end position="21"/>
    </location>
</feature>
<keyword evidence="1" id="KW-0472">Membrane</keyword>
<keyword evidence="3" id="KW-1185">Reference proteome</keyword>
<accession>A0A2T1N894</accession>
<dbReference type="Proteomes" id="UP000238426">
    <property type="component" value="Unassembled WGS sequence"/>
</dbReference>
<protein>
    <submittedName>
        <fullName evidence="2">Uncharacterized protein</fullName>
    </submittedName>
</protein>
<gene>
    <name evidence="2" type="ORF">C7H52_07220</name>
</gene>
<name>A0A2T1N894_9FLAO</name>
<evidence type="ECO:0000313" key="3">
    <source>
        <dbReference type="Proteomes" id="UP000238426"/>
    </source>
</evidence>
<dbReference type="EMBL" id="PXOQ01000009">
    <property type="protein sequence ID" value="PSG88088.1"/>
    <property type="molecule type" value="Genomic_DNA"/>
</dbReference>
<dbReference type="RefSeq" id="WP_106463226.1">
    <property type="nucleotide sequence ID" value="NZ_PXOQ01000009.1"/>
</dbReference>
<proteinExistence type="predicted"/>
<keyword evidence="1" id="KW-0812">Transmembrane</keyword>
<comment type="caution">
    <text evidence="2">The sequence shown here is derived from an EMBL/GenBank/DDBJ whole genome shotgun (WGS) entry which is preliminary data.</text>
</comment>
<dbReference type="AlphaFoldDB" id="A0A2T1N894"/>
<organism evidence="2 3">
    <name type="scientific">Aurantibacter aestuarii</name>
    <dbReference type="NCBI Taxonomy" id="1266046"/>
    <lineage>
        <taxon>Bacteria</taxon>
        <taxon>Pseudomonadati</taxon>
        <taxon>Bacteroidota</taxon>
        <taxon>Flavobacteriia</taxon>
        <taxon>Flavobacteriales</taxon>
        <taxon>Flavobacteriaceae</taxon>
        <taxon>Aurantibacter</taxon>
    </lineage>
</organism>
<keyword evidence="1" id="KW-1133">Transmembrane helix</keyword>
<evidence type="ECO:0000313" key="2">
    <source>
        <dbReference type="EMBL" id="PSG88088.1"/>
    </source>
</evidence>